<gene>
    <name evidence="1" type="ORF">SAMN05421507_11848</name>
</gene>
<dbReference type="EMBL" id="FNIX01000018">
    <property type="protein sequence ID" value="SDP87829.1"/>
    <property type="molecule type" value="Genomic_DNA"/>
</dbReference>
<dbReference type="Proteomes" id="UP000199691">
    <property type="component" value="Unassembled WGS sequence"/>
</dbReference>
<dbReference type="RefSeq" id="WP_281199707.1">
    <property type="nucleotide sequence ID" value="NZ_FNIX01000018.1"/>
</dbReference>
<protein>
    <submittedName>
        <fullName evidence="1">Uncharacterized protein</fullName>
    </submittedName>
</protein>
<evidence type="ECO:0000313" key="1">
    <source>
        <dbReference type="EMBL" id="SDP87829.1"/>
    </source>
</evidence>
<accession>A0A1H0WAN2</accession>
<proteinExistence type="predicted"/>
<reference evidence="2" key="1">
    <citation type="submission" date="2016-10" db="EMBL/GenBank/DDBJ databases">
        <authorList>
            <person name="Varghese N."/>
            <person name="Submissions S."/>
        </authorList>
    </citation>
    <scope>NUCLEOTIDE SEQUENCE [LARGE SCALE GENOMIC DNA]</scope>
    <source>
        <strain evidence="2">CGMCC 4.6609</strain>
    </source>
</reference>
<dbReference type="AlphaFoldDB" id="A0A1H0WAN2"/>
<evidence type="ECO:0000313" key="2">
    <source>
        <dbReference type="Proteomes" id="UP000199691"/>
    </source>
</evidence>
<organism evidence="1 2">
    <name type="scientific">Lentzea jiangxiensis</name>
    <dbReference type="NCBI Taxonomy" id="641025"/>
    <lineage>
        <taxon>Bacteria</taxon>
        <taxon>Bacillati</taxon>
        <taxon>Actinomycetota</taxon>
        <taxon>Actinomycetes</taxon>
        <taxon>Pseudonocardiales</taxon>
        <taxon>Pseudonocardiaceae</taxon>
        <taxon>Lentzea</taxon>
    </lineage>
</organism>
<sequence>MRETGCCSSSTSGLTAAGGALRLSVEVADAHTEVLDAPARRLPS</sequence>
<name>A0A1H0WAN2_9PSEU</name>
<keyword evidence="2" id="KW-1185">Reference proteome</keyword>
<dbReference type="STRING" id="641025.SAMN05421507_11848"/>